<dbReference type="PRINTS" id="PR00662">
    <property type="entry name" value="G6PISOMERASE"/>
</dbReference>
<evidence type="ECO:0000256" key="7">
    <source>
        <dbReference type="ARBA" id="ARBA00029321"/>
    </source>
</evidence>
<keyword evidence="5 8" id="KW-0324">Glycolysis</keyword>
<sequence length="448" mass="50189">MQKQVSLDISGLQHFVSEQELDEIQPMVQTARNLLVQGTGVDAQMNEWAKLPANYDHVEFDRIKAAAKQIAENSQILIVIGIGGSYLGSKMAIDFLHGSFYNHSFDGKHPQIFFAGNTLSPTYTQDLLNIIGDWDFSINVISKSGTTTEPAMAFRIFKQKLIEKYGIDEAYQRIYVTTDAHKGALLEEARQNDYETFTIPDGVGGRYSVLTAVGLLPIATSGGNIDQLMQGAMLAYNDLYDTDFGNNDMLKYAAYRNILYRKGITNEILESYEPHMRYLAEWWKQLAGETEGKDHKGIYPSSTIFSTDLHSLGQYIQEGMRNLMETVIEVDSSQSDLYIPRSRENLDGLRYLEAVSMDDVNKTAREAVALAHSSGGVPNMLITLKDNSATTLGYLIYFFEFAIATSGYLNGINPFNQPGVEDYKRNMFALLGKPGYEDLRDSIKKSPH</sequence>
<evidence type="ECO:0000313" key="10">
    <source>
        <dbReference type="EMBL" id="AYF93067.1"/>
    </source>
</evidence>
<comment type="catalytic activity">
    <reaction evidence="7 8 9">
        <text>alpha-D-glucose 6-phosphate = beta-D-fructose 6-phosphate</text>
        <dbReference type="Rhea" id="RHEA:11816"/>
        <dbReference type="ChEBI" id="CHEBI:57634"/>
        <dbReference type="ChEBI" id="CHEBI:58225"/>
        <dbReference type="EC" id="5.3.1.9"/>
    </reaction>
</comment>
<accession>A0A387ASY1</accession>
<evidence type="ECO:0000256" key="2">
    <source>
        <dbReference type="ARBA" id="ARBA00006604"/>
    </source>
</evidence>
<dbReference type="InterPro" id="IPR018189">
    <property type="entry name" value="Phosphoglucose_isomerase_CS"/>
</dbReference>
<reference evidence="10 11" key="1">
    <citation type="submission" date="2018-09" db="EMBL/GenBank/DDBJ databases">
        <title>Genome sequencing of strain BHWM-4.</title>
        <authorList>
            <person name="Heo J."/>
            <person name="Kim S.-J."/>
            <person name="Kwon S.-W."/>
        </authorList>
    </citation>
    <scope>NUCLEOTIDE SEQUENCE [LARGE SCALE GENOMIC DNA]</scope>
    <source>
        <strain evidence="10 11">BHWM-4</strain>
    </source>
</reference>
<name>A0A387ASY1_9LACO</name>
<dbReference type="FunFam" id="3.40.50.10490:FF:000015">
    <property type="entry name" value="Glucose-6-phosphate isomerase"/>
    <property type="match status" value="1"/>
</dbReference>
<comment type="caution">
    <text evidence="8">Lacks conserved residue(s) required for the propagation of feature annotation.</text>
</comment>
<dbReference type="RefSeq" id="WP_120784831.1">
    <property type="nucleotide sequence ID" value="NZ_CP032626.1"/>
</dbReference>
<dbReference type="PANTHER" id="PTHR11469">
    <property type="entry name" value="GLUCOSE-6-PHOSPHATE ISOMERASE"/>
    <property type="match status" value="1"/>
</dbReference>
<dbReference type="NCBIfam" id="NF010697">
    <property type="entry name" value="PRK14097.1"/>
    <property type="match status" value="1"/>
</dbReference>
<evidence type="ECO:0000256" key="8">
    <source>
        <dbReference type="HAMAP-Rule" id="MF_00473"/>
    </source>
</evidence>
<evidence type="ECO:0000256" key="9">
    <source>
        <dbReference type="RuleBase" id="RU000612"/>
    </source>
</evidence>
<feature type="active site" description="Proton donor" evidence="8">
    <location>
        <position position="289"/>
    </location>
</feature>
<dbReference type="OrthoDB" id="140919at2"/>
<comment type="pathway">
    <text evidence="1 8 9">Carbohydrate degradation; glycolysis; D-glyceraldehyde 3-phosphate and glycerone phosphate from D-glucose: step 2/4.</text>
</comment>
<dbReference type="HAMAP" id="MF_00473">
    <property type="entry name" value="G6P_isomerase"/>
    <property type="match status" value="1"/>
</dbReference>
<dbReference type="GO" id="GO:0004347">
    <property type="term" value="F:glucose-6-phosphate isomerase activity"/>
    <property type="evidence" value="ECO:0007669"/>
    <property type="project" value="UniProtKB-UniRule"/>
</dbReference>
<dbReference type="GO" id="GO:0006096">
    <property type="term" value="P:glycolytic process"/>
    <property type="evidence" value="ECO:0007669"/>
    <property type="project" value="UniProtKB-UniRule"/>
</dbReference>
<dbReference type="EC" id="5.3.1.9" evidence="8"/>
<organism evidence="10 11">
    <name type="scientific">Apilactobacillus bombintestini</name>
    <dbReference type="NCBI Taxonomy" id="2419772"/>
    <lineage>
        <taxon>Bacteria</taxon>
        <taxon>Bacillati</taxon>
        <taxon>Bacillota</taxon>
        <taxon>Bacilli</taxon>
        <taxon>Lactobacillales</taxon>
        <taxon>Lactobacillaceae</taxon>
        <taxon>Apilactobacillus</taxon>
    </lineage>
</organism>
<dbReference type="PANTHER" id="PTHR11469:SF1">
    <property type="entry name" value="GLUCOSE-6-PHOSPHATE ISOMERASE"/>
    <property type="match status" value="1"/>
</dbReference>
<dbReference type="Proteomes" id="UP000272003">
    <property type="component" value="Chromosome"/>
</dbReference>
<dbReference type="GO" id="GO:0006094">
    <property type="term" value="P:gluconeogenesis"/>
    <property type="evidence" value="ECO:0007669"/>
    <property type="project" value="UniProtKB-UniRule"/>
</dbReference>
<feature type="active site" evidence="8">
    <location>
        <position position="424"/>
    </location>
</feature>
<dbReference type="InterPro" id="IPR035482">
    <property type="entry name" value="SIS_PGI_2"/>
</dbReference>
<evidence type="ECO:0000256" key="3">
    <source>
        <dbReference type="ARBA" id="ARBA00022432"/>
    </source>
</evidence>
<gene>
    <name evidence="8" type="primary">pgi</name>
    <name evidence="10" type="ORF">D7I45_06125</name>
</gene>
<comment type="function">
    <text evidence="8">Catalyzes the reversible isomerization of glucose-6-phosphate to fructose-6-phosphate.</text>
</comment>
<dbReference type="GO" id="GO:0048029">
    <property type="term" value="F:monosaccharide binding"/>
    <property type="evidence" value="ECO:0007669"/>
    <property type="project" value="TreeGrafter"/>
</dbReference>
<dbReference type="SUPFAM" id="SSF53697">
    <property type="entry name" value="SIS domain"/>
    <property type="match status" value="1"/>
</dbReference>
<dbReference type="FunFam" id="3.40.50.10490:FF:000016">
    <property type="entry name" value="Glucose-6-phosphate isomerase"/>
    <property type="match status" value="1"/>
</dbReference>
<keyword evidence="6 8" id="KW-0413">Isomerase</keyword>
<dbReference type="PROSITE" id="PS00174">
    <property type="entry name" value="P_GLUCOSE_ISOMERASE_2"/>
    <property type="match status" value="1"/>
</dbReference>
<dbReference type="GO" id="GO:0005829">
    <property type="term" value="C:cytosol"/>
    <property type="evidence" value="ECO:0007669"/>
    <property type="project" value="TreeGrafter"/>
</dbReference>
<dbReference type="UniPathway" id="UPA00138"/>
<proteinExistence type="inferred from homology"/>
<keyword evidence="11" id="KW-1185">Reference proteome</keyword>
<dbReference type="CDD" id="cd05016">
    <property type="entry name" value="SIS_PGI_2"/>
    <property type="match status" value="1"/>
</dbReference>
<evidence type="ECO:0000313" key="11">
    <source>
        <dbReference type="Proteomes" id="UP000272003"/>
    </source>
</evidence>
<evidence type="ECO:0000256" key="5">
    <source>
        <dbReference type="ARBA" id="ARBA00023152"/>
    </source>
</evidence>
<dbReference type="KEGG" id="abom:D7I45_06125"/>
<dbReference type="InterPro" id="IPR001672">
    <property type="entry name" value="G6P_Isomerase"/>
</dbReference>
<dbReference type="InterPro" id="IPR035476">
    <property type="entry name" value="SIS_PGI_1"/>
</dbReference>
<evidence type="ECO:0000256" key="1">
    <source>
        <dbReference type="ARBA" id="ARBA00004926"/>
    </source>
</evidence>
<dbReference type="AlphaFoldDB" id="A0A387ASY1"/>
<evidence type="ECO:0000256" key="4">
    <source>
        <dbReference type="ARBA" id="ARBA00022490"/>
    </source>
</evidence>
<comment type="pathway">
    <text evidence="8">Carbohydrate biosynthesis; gluconeogenesis.</text>
</comment>
<dbReference type="PROSITE" id="PS51463">
    <property type="entry name" value="P_GLUCOSE_ISOMERASE_3"/>
    <property type="match status" value="1"/>
</dbReference>
<dbReference type="PROSITE" id="PS00765">
    <property type="entry name" value="P_GLUCOSE_ISOMERASE_1"/>
    <property type="match status" value="1"/>
</dbReference>
<protein>
    <recommendedName>
        <fullName evidence="8">Glucose-6-phosphate isomerase</fullName>
        <shortName evidence="8">GPI</shortName>
        <ecNumber evidence="8">5.3.1.9</ecNumber>
    </recommendedName>
    <alternativeName>
        <fullName evidence="8">Phosphoglucose isomerase</fullName>
        <shortName evidence="8">PGI</shortName>
    </alternativeName>
    <alternativeName>
        <fullName evidence="8">Phosphohexose isomerase</fullName>
        <shortName evidence="8">PHI</shortName>
    </alternativeName>
</protein>
<dbReference type="UniPathway" id="UPA00109">
    <property type="reaction ID" value="UER00181"/>
</dbReference>
<evidence type="ECO:0000256" key="6">
    <source>
        <dbReference type="ARBA" id="ARBA00023235"/>
    </source>
</evidence>
<comment type="subcellular location">
    <subcellularLocation>
        <location evidence="8">Cytoplasm</location>
    </subcellularLocation>
</comment>
<dbReference type="Pfam" id="PF00342">
    <property type="entry name" value="PGI"/>
    <property type="match status" value="1"/>
</dbReference>
<comment type="similarity">
    <text evidence="2 8 9">Belongs to the GPI family.</text>
</comment>
<dbReference type="EMBL" id="CP032626">
    <property type="protein sequence ID" value="AYF93067.1"/>
    <property type="molecule type" value="Genomic_DNA"/>
</dbReference>
<keyword evidence="3 8" id="KW-0312">Gluconeogenesis</keyword>
<dbReference type="GO" id="GO:0051156">
    <property type="term" value="P:glucose 6-phosphate metabolic process"/>
    <property type="evidence" value="ECO:0007669"/>
    <property type="project" value="TreeGrafter"/>
</dbReference>
<dbReference type="InterPro" id="IPR046348">
    <property type="entry name" value="SIS_dom_sf"/>
</dbReference>
<dbReference type="Gene3D" id="3.40.50.10490">
    <property type="entry name" value="Glucose-6-phosphate isomerase like protein, domain 1"/>
    <property type="match status" value="2"/>
</dbReference>
<dbReference type="CDD" id="cd05015">
    <property type="entry name" value="SIS_PGI_1"/>
    <property type="match status" value="1"/>
</dbReference>
<dbReference type="GO" id="GO:0097367">
    <property type="term" value="F:carbohydrate derivative binding"/>
    <property type="evidence" value="ECO:0007669"/>
    <property type="project" value="InterPro"/>
</dbReference>
<keyword evidence="4 8" id="KW-0963">Cytoplasm</keyword>